<sequence length="60" mass="6890">MKFGMCGSVARNRVWIWGVVDGGGDGEVRWRFTVVDCRPLKVDMDRFDGGLSLWVASRWR</sequence>
<dbReference type="AlphaFoldDB" id="A0A0A0LGR6"/>
<dbReference type="Proteomes" id="UP000029981">
    <property type="component" value="Chromosome 2"/>
</dbReference>
<protein>
    <submittedName>
        <fullName evidence="1">Uncharacterized protein</fullName>
    </submittedName>
</protein>
<organism evidence="1 2">
    <name type="scientific">Cucumis sativus</name>
    <name type="common">Cucumber</name>
    <dbReference type="NCBI Taxonomy" id="3659"/>
    <lineage>
        <taxon>Eukaryota</taxon>
        <taxon>Viridiplantae</taxon>
        <taxon>Streptophyta</taxon>
        <taxon>Embryophyta</taxon>
        <taxon>Tracheophyta</taxon>
        <taxon>Spermatophyta</taxon>
        <taxon>Magnoliopsida</taxon>
        <taxon>eudicotyledons</taxon>
        <taxon>Gunneridae</taxon>
        <taxon>Pentapetalae</taxon>
        <taxon>rosids</taxon>
        <taxon>fabids</taxon>
        <taxon>Cucurbitales</taxon>
        <taxon>Cucurbitaceae</taxon>
        <taxon>Benincaseae</taxon>
        <taxon>Cucumis</taxon>
    </lineage>
</organism>
<evidence type="ECO:0000313" key="1">
    <source>
        <dbReference type="EMBL" id="KGN61125.1"/>
    </source>
</evidence>
<dbReference type="EMBL" id="CM002923">
    <property type="protein sequence ID" value="KGN61125.1"/>
    <property type="molecule type" value="Genomic_DNA"/>
</dbReference>
<evidence type="ECO:0000313" key="2">
    <source>
        <dbReference type="Proteomes" id="UP000029981"/>
    </source>
</evidence>
<keyword evidence="2" id="KW-1185">Reference proteome</keyword>
<reference evidence="1 2" key="2">
    <citation type="journal article" date="2009" name="PLoS ONE">
        <title>An integrated genetic and cytogenetic map of the cucumber genome.</title>
        <authorList>
            <person name="Ren Y."/>
            <person name="Zhang Z."/>
            <person name="Liu J."/>
            <person name="Staub J.E."/>
            <person name="Han Y."/>
            <person name="Cheng Z."/>
            <person name="Li X."/>
            <person name="Lu J."/>
            <person name="Miao H."/>
            <person name="Kang H."/>
            <person name="Xie B."/>
            <person name="Gu X."/>
            <person name="Wang X."/>
            <person name="Du Y."/>
            <person name="Jin W."/>
            <person name="Huang S."/>
        </authorList>
    </citation>
    <scope>NUCLEOTIDE SEQUENCE [LARGE SCALE GENOMIC DNA]</scope>
    <source>
        <strain evidence="2">cv. 9930</strain>
    </source>
</reference>
<reference evidence="1 2" key="1">
    <citation type="journal article" date="2009" name="Nat. Genet.">
        <title>The genome of the cucumber, Cucumis sativus L.</title>
        <authorList>
            <person name="Huang S."/>
            <person name="Li R."/>
            <person name="Zhang Z."/>
            <person name="Li L."/>
            <person name="Gu X."/>
            <person name="Fan W."/>
            <person name="Lucas W.J."/>
            <person name="Wang X."/>
            <person name="Xie B."/>
            <person name="Ni P."/>
            <person name="Ren Y."/>
            <person name="Zhu H."/>
            <person name="Li J."/>
            <person name="Lin K."/>
            <person name="Jin W."/>
            <person name="Fei Z."/>
            <person name="Li G."/>
            <person name="Staub J."/>
            <person name="Kilian A."/>
            <person name="van der Vossen E.A."/>
            <person name="Wu Y."/>
            <person name="Guo J."/>
            <person name="He J."/>
            <person name="Jia Z."/>
            <person name="Ren Y."/>
            <person name="Tian G."/>
            <person name="Lu Y."/>
            <person name="Ruan J."/>
            <person name="Qian W."/>
            <person name="Wang M."/>
            <person name="Huang Q."/>
            <person name="Li B."/>
            <person name="Xuan Z."/>
            <person name="Cao J."/>
            <person name="Asan"/>
            <person name="Wu Z."/>
            <person name="Zhang J."/>
            <person name="Cai Q."/>
            <person name="Bai Y."/>
            <person name="Zhao B."/>
            <person name="Han Y."/>
            <person name="Li Y."/>
            <person name="Li X."/>
            <person name="Wang S."/>
            <person name="Shi Q."/>
            <person name="Liu S."/>
            <person name="Cho W.K."/>
            <person name="Kim J.Y."/>
            <person name="Xu Y."/>
            <person name="Heller-Uszynska K."/>
            <person name="Miao H."/>
            <person name="Cheng Z."/>
            <person name="Zhang S."/>
            <person name="Wu J."/>
            <person name="Yang Y."/>
            <person name="Kang H."/>
            <person name="Li M."/>
            <person name="Liang H."/>
            <person name="Ren X."/>
            <person name="Shi Z."/>
            <person name="Wen M."/>
            <person name="Jian M."/>
            <person name="Yang H."/>
            <person name="Zhang G."/>
            <person name="Yang Z."/>
            <person name="Chen R."/>
            <person name="Liu S."/>
            <person name="Li J."/>
            <person name="Ma L."/>
            <person name="Liu H."/>
            <person name="Zhou Y."/>
            <person name="Zhao J."/>
            <person name="Fang X."/>
            <person name="Li G."/>
            <person name="Fang L."/>
            <person name="Li Y."/>
            <person name="Liu D."/>
            <person name="Zheng H."/>
            <person name="Zhang Y."/>
            <person name="Qin N."/>
            <person name="Li Z."/>
            <person name="Yang G."/>
            <person name="Yang S."/>
            <person name="Bolund L."/>
            <person name="Kristiansen K."/>
            <person name="Zheng H."/>
            <person name="Li S."/>
            <person name="Zhang X."/>
            <person name="Yang H."/>
            <person name="Wang J."/>
            <person name="Sun R."/>
            <person name="Zhang B."/>
            <person name="Jiang S."/>
            <person name="Wang J."/>
            <person name="Du Y."/>
            <person name="Li S."/>
        </authorList>
    </citation>
    <scope>NUCLEOTIDE SEQUENCE [LARGE SCALE GENOMIC DNA]</scope>
    <source>
        <strain evidence="2">cv. 9930</strain>
    </source>
</reference>
<accession>A0A0A0LGR6</accession>
<proteinExistence type="predicted"/>
<reference evidence="1 2" key="4">
    <citation type="journal article" date="2011" name="BMC Genomics">
        <title>RNA-Seq improves annotation of protein-coding genes in the cucumber genome.</title>
        <authorList>
            <person name="Li Z."/>
            <person name="Zhang Z."/>
            <person name="Yan P."/>
            <person name="Huang S."/>
            <person name="Fei Z."/>
            <person name="Lin K."/>
        </authorList>
    </citation>
    <scope>NUCLEOTIDE SEQUENCE [LARGE SCALE GENOMIC DNA]</scope>
    <source>
        <strain evidence="2">cv. 9930</strain>
    </source>
</reference>
<dbReference type="Gramene" id="KGN61125">
    <property type="protein sequence ID" value="KGN61125"/>
    <property type="gene ID" value="Csa_2G058090"/>
</dbReference>
<name>A0A0A0LGR6_CUCSA</name>
<reference evidence="1 2" key="3">
    <citation type="journal article" date="2010" name="BMC Genomics">
        <title>Transcriptome sequencing and comparative analysis of cucumber flowers with different sex types.</title>
        <authorList>
            <person name="Guo S."/>
            <person name="Zheng Y."/>
            <person name="Joung J.G."/>
            <person name="Liu S."/>
            <person name="Zhang Z."/>
            <person name="Crasta O.R."/>
            <person name="Sobral B.W."/>
            <person name="Xu Y."/>
            <person name="Huang S."/>
            <person name="Fei Z."/>
        </authorList>
    </citation>
    <scope>NUCLEOTIDE SEQUENCE [LARGE SCALE GENOMIC DNA]</scope>
    <source>
        <strain evidence="2">cv. 9930</strain>
    </source>
</reference>
<gene>
    <name evidence="1" type="ORF">Csa_2G058090</name>
</gene>